<dbReference type="PANTHER" id="PTHR23524">
    <property type="entry name" value="TRANSPORTER, PUTATIVE (AFU_ORTHOLOGUE AFUA_8G04850)-RELATED"/>
    <property type="match status" value="1"/>
</dbReference>
<feature type="domain" description="Major facilitator superfamily (MFS) profile" evidence="5">
    <location>
        <begin position="1"/>
        <end position="413"/>
    </location>
</feature>
<organism evidence="6">
    <name type="scientific">Magnetococcus massalia (strain MO-1)</name>
    <dbReference type="NCBI Taxonomy" id="451514"/>
    <lineage>
        <taxon>Bacteria</taxon>
        <taxon>Pseudomonadati</taxon>
        <taxon>Pseudomonadota</taxon>
        <taxon>Magnetococcia</taxon>
        <taxon>Magnetococcales</taxon>
        <taxon>Magnetococcaceae</taxon>
        <taxon>Magnetococcus</taxon>
    </lineage>
</organism>
<feature type="transmembrane region" description="Helical" evidence="4">
    <location>
        <begin position="266"/>
        <end position="288"/>
    </location>
</feature>
<dbReference type="Pfam" id="PF07690">
    <property type="entry name" value="MFS_1"/>
    <property type="match status" value="1"/>
</dbReference>
<dbReference type="NCBIfam" id="NF040986">
    <property type="entry name" value="MamH"/>
    <property type="match status" value="1"/>
</dbReference>
<feature type="transmembrane region" description="Helical" evidence="4">
    <location>
        <begin position="174"/>
        <end position="195"/>
    </location>
</feature>
<evidence type="ECO:0000259" key="5">
    <source>
        <dbReference type="PROSITE" id="PS50850"/>
    </source>
</evidence>
<dbReference type="Gene3D" id="1.20.1250.20">
    <property type="entry name" value="MFS general substrate transporter like domains"/>
    <property type="match status" value="1"/>
</dbReference>
<dbReference type="GO" id="GO:0022857">
    <property type="term" value="F:transmembrane transporter activity"/>
    <property type="evidence" value="ECO:0007669"/>
    <property type="project" value="InterPro"/>
</dbReference>
<dbReference type="InterPro" id="IPR011701">
    <property type="entry name" value="MFS"/>
</dbReference>
<feature type="transmembrane region" description="Helical" evidence="4">
    <location>
        <begin position="49"/>
        <end position="70"/>
    </location>
</feature>
<keyword evidence="1 4" id="KW-0812">Transmembrane</keyword>
<dbReference type="EMBL" id="LO017727">
    <property type="protein sequence ID" value="CRH04716.1"/>
    <property type="molecule type" value="Genomic_DNA"/>
</dbReference>
<accession>A0A1S7LFY5</accession>
<evidence type="ECO:0000256" key="1">
    <source>
        <dbReference type="ARBA" id="ARBA00022692"/>
    </source>
</evidence>
<dbReference type="AlphaFoldDB" id="A0A1S7LFY5"/>
<keyword evidence="2 4" id="KW-1133">Transmembrane helix</keyword>
<proteinExistence type="predicted"/>
<dbReference type="PROSITE" id="PS50850">
    <property type="entry name" value="MFS"/>
    <property type="match status" value="1"/>
</dbReference>
<feature type="transmembrane region" description="Helical" evidence="4">
    <location>
        <begin position="82"/>
        <end position="105"/>
    </location>
</feature>
<feature type="transmembrane region" description="Helical" evidence="4">
    <location>
        <begin position="300"/>
        <end position="319"/>
    </location>
</feature>
<feature type="transmembrane region" description="Helical" evidence="4">
    <location>
        <begin position="15"/>
        <end position="37"/>
    </location>
</feature>
<sequence>MSASPIILERHHNTLYLIVALTMVFMTLVLATQPLFLRNVLNIGRENAGFVNANIQVITEILDLALVGYLGYLSDRFGRIPIIMWGFLVAGITALLAPLSGWLGVVLGIDALAIFYLARIMMSLGTAAVWPQLSTLTGDYTTKKSRPGMLAKVGFMMAFGATLVYAVLMQLPKYVGVEVVMLIPAIVALLGAWLVRQFLVETATKLESGSFPLKRVTEMVKTRKELRLSFLAAFTSRNDMVLIGLFLMTWFIYFGDLVPGVDHNQAAARAGFVIGFIGLVVLLSIPLWGWFIRRHGRVEAVILGLLLSGLGFLGFSLIINPMTWWSLLPALFVGLGQAGCLLAPQILALDNAEPEIRGSIMGAFNTAGCIGIIFFLQIGGFLFDYMSPTAPLMFTGMANLLIMVYGLGVKNWRAQDKKTDDPILDYEP</sequence>
<feature type="transmembrane region" description="Helical" evidence="4">
    <location>
        <begin position="325"/>
        <end position="348"/>
    </location>
</feature>
<feature type="transmembrane region" description="Helical" evidence="4">
    <location>
        <begin position="150"/>
        <end position="168"/>
    </location>
</feature>
<reference evidence="6" key="1">
    <citation type="submission" date="2015-04" db="EMBL/GenBank/DDBJ databases">
        <authorList>
            <person name="Syromyatnikov M.Y."/>
            <person name="Popov V.N."/>
        </authorList>
    </citation>
    <scope>NUCLEOTIDE SEQUENCE</scope>
    <source>
        <strain evidence="6">MO-1</strain>
    </source>
</reference>
<feature type="transmembrane region" description="Helical" evidence="4">
    <location>
        <begin position="389"/>
        <end position="408"/>
    </location>
</feature>
<protein>
    <submittedName>
        <fullName evidence="6">Magnetosome protein MamH (MamH protein, major facilitator superfamily)</fullName>
    </submittedName>
</protein>
<keyword evidence="3 4" id="KW-0472">Membrane</keyword>
<dbReference type="InterPro" id="IPR020846">
    <property type="entry name" value="MFS_dom"/>
</dbReference>
<dbReference type="SUPFAM" id="SSF103473">
    <property type="entry name" value="MFS general substrate transporter"/>
    <property type="match status" value="1"/>
</dbReference>
<dbReference type="InterPro" id="IPR036259">
    <property type="entry name" value="MFS_trans_sf"/>
</dbReference>
<evidence type="ECO:0000256" key="3">
    <source>
        <dbReference type="ARBA" id="ARBA00023136"/>
    </source>
</evidence>
<evidence type="ECO:0000256" key="2">
    <source>
        <dbReference type="ARBA" id="ARBA00022989"/>
    </source>
</evidence>
<name>A0A1S7LFY5_MAGMO</name>
<feature type="transmembrane region" description="Helical" evidence="4">
    <location>
        <begin position="360"/>
        <end position="383"/>
    </location>
</feature>
<dbReference type="PANTHER" id="PTHR23524:SF1">
    <property type="entry name" value="MRH DOMAIN-CONTAINING PROTEIN-RELATED"/>
    <property type="match status" value="1"/>
</dbReference>
<evidence type="ECO:0000313" key="6">
    <source>
        <dbReference type="EMBL" id="CRH04716.1"/>
    </source>
</evidence>
<evidence type="ECO:0000256" key="4">
    <source>
        <dbReference type="SAM" id="Phobius"/>
    </source>
</evidence>
<gene>
    <name evidence="6" type="primary">mamH</name>
    <name evidence="6" type="ORF">MAGMO_0511</name>
</gene>
<feature type="transmembrane region" description="Helical" evidence="4">
    <location>
        <begin position="228"/>
        <end position="254"/>
    </location>
</feature>